<keyword evidence="6" id="KW-1185">Reference proteome</keyword>
<proteinExistence type="predicted"/>
<accession>S0FF12</accession>
<dbReference type="GO" id="GO:0003700">
    <property type="term" value="F:DNA-binding transcription factor activity"/>
    <property type="evidence" value="ECO:0007669"/>
    <property type="project" value="InterPro"/>
</dbReference>
<dbReference type="GO" id="GO:0043565">
    <property type="term" value="F:sequence-specific DNA binding"/>
    <property type="evidence" value="ECO:0007669"/>
    <property type="project" value="InterPro"/>
</dbReference>
<dbReference type="EMBL" id="AORV01000072">
    <property type="protein sequence ID" value="EMS69170.1"/>
    <property type="molecule type" value="Genomic_DNA"/>
</dbReference>
<dbReference type="PANTHER" id="PTHR43280">
    <property type="entry name" value="ARAC-FAMILY TRANSCRIPTIONAL REGULATOR"/>
    <property type="match status" value="1"/>
</dbReference>
<dbReference type="InterPro" id="IPR018062">
    <property type="entry name" value="HTH_AraC-typ_CS"/>
</dbReference>
<dbReference type="InterPro" id="IPR018060">
    <property type="entry name" value="HTH_AraC"/>
</dbReference>
<dbReference type="STRING" id="1195236.CTER_5329"/>
<organism evidence="5 6">
    <name type="scientific">Ruminiclostridium cellobioparum subsp. termitidis CT1112</name>
    <dbReference type="NCBI Taxonomy" id="1195236"/>
    <lineage>
        <taxon>Bacteria</taxon>
        <taxon>Bacillati</taxon>
        <taxon>Bacillota</taxon>
        <taxon>Clostridia</taxon>
        <taxon>Eubacteriales</taxon>
        <taxon>Oscillospiraceae</taxon>
        <taxon>Ruminiclostridium</taxon>
    </lineage>
</organism>
<evidence type="ECO:0000256" key="3">
    <source>
        <dbReference type="ARBA" id="ARBA00023163"/>
    </source>
</evidence>
<dbReference type="eggNOG" id="COG4977">
    <property type="taxonomic scope" value="Bacteria"/>
</dbReference>
<protein>
    <submittedName>
        <fullName evidence="5">AraC family transcriptional regulator</fullName>
    </submittedName>
</protein>
<dbReference type="PANTHER" id="PTHR43280:SF28">
    <property type="entry name" value="HTH-TYPE TRANSCRIPTIONAL ACTIVATOR RHAS"/>
    <property type="match status" value="1"/>
</dbReference>
<dbReference type="PROSITE" id="PS01124">
    <property type="entry name" value="HTH_ARAC_FAMILY_2"/>
    <property type="match status" value="1"/>
</dbReference>
<dbReference type="SMART" id="SM00342">
    <property type="entry name" value="HTH_ARAC"/>
    <property type="match status" value="1"/>
</dbReference>
<dbReference type="InterPro" id="IPR009057">
    <property type="entry name" value="Homeodomain-like_sf"/>
</dbReference>
<evidence type="ECO:0000313" key="6">
    <source>
        <dbReference type="Proteomes" id="UP000014155"/>
    </source>
</evidence>
<evidence type="ECO:0000313" key="5">
    <source>
        <dbReference type="EMBL" id="EMS69170.1"/>
    </source>
</evidence>
<dbReference type="PROSITE" id="PS00041">
    <property type="entry name" value="HTH_ARAC_FAMILY_1"/>
    <property type="match status" value="1"/>
</dbReference>
<keyword evidence="1" id="KW-0805">Transcription regulation</keyword>
<dbReference type="Gene3D" id="2.60.120.280">
    <property type="entry name" value="Regulatory protein AraC"/>
    <property type="match status" value="1"/>
</dbReference>
<dbReference type="InterPro" id="IPR037923">
    <property type="entry name" value="HTH-like"/>
</dbReference>
<name>S0FF12_RUMCE</name>
<dbReference type="AlphaFoldDB" id="S0FF12"/>
<dbReference type="InterPro" id="IPR020449">
    <property type="entry name" value="Tscrpt_reg_AraC-type_HTH"/>
</dbReference>
<sequence>MSRQNILFKRDFLDNLRVNIIFSAYTHCWQGWREFDYIPDFNKFYFICEGEGLIKICDEEFYPQKGQLVLMPAGIRQSYSTISKDTFKKYWCHFTAKIGDINVFDFFDVPYVIDIDNVNELEELFKELIALHNDQKLSAMLREKAVMTEIIACFIEKANVEDFKVSRFASLEKIDSVVKYIDSHISENLSVESLAEHFHFHPNYFTRIFKKYMGLPPIQYINKMRIERAKYLLRTTDLQINEIAAGTGFLDVYYFSRSFKSLTGYSPSDFRNISPNSF</sequence>
<dbReference type="Proteomes" id="UP000014155">
    <property type="component" value="Unassembled WGS sequence"/>
</dbReference>
<dbReference type="SUPFAM" id="SSF51215">
    <property type="entry name" value="Regulatory protein AraC"/>
    <property type="match status" value="1"/>
</dbReference>
<dbReference type="SUPFAM" id="SSF46689">
    <property type="entry name" value="Homeodomain-like"/>
    <property type="match status" value="2"/>
</dbReference>
<comment type="caution">
    <text evidence="5">The sequence shown here is derived from an EMBL/GenBank/DDBJ whole genome shotgun (WGS) entry which is preliminary data.</text>
</comment>
<dbReference type="PRINTS" id="PR00032">
    <property type="entry name" value="HTHARAC"/>
</dbReference>
<dbReference type="Pfam" id="PF12833">
    <property type="entry name" value="HTH_18"/>
    <property type="match status" value="1"/>
</dbReference>
<evidence type="ECO:0000256" key="1">
    <source>
        <dbReference type="ARBA" id="ARBA00023015"/>
    </source>
</evidence>
<keyword evidence="3" id="KW-0804">Transcription</keyword>
<reference evidence="5 6" key="1">
    <citation type="journal article" date="2013" name="Genome Announc.">
        <title>Draft Genome Sequence of the Cellulolytic, Mesophilic, Anaerobic Bacterium Clostridium termitidis Strain CT1112 (DSM 5398).</title>
        <authorList>
            <person name="Lal S."/>
            <person name="Ramachandran U."/>
            <person name="Zhang X."/>
            <person name="Munir R."/>
            <person name="Sparling R."/>
            <person name="Levin D.B."/>
        </authorList>
    </citation>
    <scope>NUCLEOTIDE SEQUENCE [LARGE SCALE GENOMIC DNA]</scope>
    <source>
        <strain evidence="5 6">CT1112</strain>
    </source>
</reference>
<dbReference type="RefSeq" id="WP_004630933.1">
    <property type="nucleotide sequence ID" value="NZ_AORV01000072.1"/>
</dbReference>
<feature type="domain" description="HTH araC/xylS-type" evidence="4">
    <location>
        <begin position="175"/>
        <end position="273"/>
    </location>
</feature>
<keyword evidence="2" id="KW-0238">DNA-binding</keyword>
<evidence type="ECO:0000259" key="4">
    <source>
        <dbReference type="PROSITE" id="PS01124"/>
    </source>
</evidence>
<gene>
    <name evidence="5" type="ORF">CTER_5329</name>
</gene>
<evidence type="ECO:0000256" key="2">
    <source>
        <dbReference type="ARBA" id="ARBA00023125"/>
    </source>
</evidence>
<dbReference type="Gene3D" id="1.10.10.60">
    <property type="entry name" value="Homeodomain-like"/>
    <property type="match status" value="2"/>
</dbReference>
<dbReference type="PATRIC" id="fig|1195236.3.peg.5468"/>